<organism evidence="1">
    <name type="scientific">freshwater metagenome</name>
    <dbReference type="NCBI Taxonomy" id="449393"/>
    <lineage>
        <taxon>unclassified sequences</taxon>
        <taxon>metagenomes</taxon>
        <taxon>ecological metagenomes</taxon>
    </lineage>
</organism>
<dbReference type="Gene3D" id="3.20.20.140">
    <property type="entry name" value="Metal-dependent hydrolases"/>
    <property type="match status" value="1"/>
</dbReference>
<accession>A0A6J7XUL5</accession>
<dbReference type="SUPFAM" id="SSF51338">
    <property type="entry name" value="Composite domain of metallo-dependent hydrolases"/>
    <property type="match status" value="1"/>
</dbReference>
<protein>
    <submittedName>
        <fullName evidence="1">Unannotated protein</fullName>
    </submittedName>
</protein>
<dbReference type="GO" id="GO:0004038">
    <property type="term" value="F:allantoinase activity"/>
    <property type="evidence" value="ECO:0007669"/>
    <property type="project" value="TreeGrafter"/>
</dbReference>
<dbReference type="InterPro" id="IPR050138">
    <property type="entry name" value="DHOase/Allantoinase_Hydrolase"/>
</dbReference>
<dbReference type="PANTHER" id="PTHR43668">
    <property type="entry name" value="ALLANTOINASE"/>
    <property type="match status" value="1"/>
</dbReference>
<dbReference type="GO" id="GO:0006145">
    <property type="term" value="P:purine nucleobase catabolic process"/>
    <property type="evidence" value="ECO:0007669"/>
    <property type="project" value="TreeGrafter"/>
</dbReference>
<gene>
    <name evidence="1" type="ORF">UFOPK3520_01076</name>
</gene>
<dbReference type="Gene3D" id="2.30.40.10">
    <property type="entry name" value="Urease, subunit C, domain 1"/>
    <property type="match status" value="1"/>
</dbReference>
<evidence type="ECO:0000313" key="1">
    <source>
        <dbReference type="EMBL" id="CAB5241352.1"/>
    </source>
</evidence>
<dbReference type="PANTHER" id="PTHR43668:SF2">
    <property type="entry name" value="ALLANTOINASE"/>
    <property type="match status" value="1"/>
</dbReference>
<dbReference type="InterPro" id="IPR011059">
    <property type="entry name" value="Metal-dep_hydrolase_composite"/>
</dbReference>
<dbReference type="AlphaFoldDB" id="A0A6J7XUL5"/>
<name>A0A6J7XUL5_9ZZZZ</name>
<dbReference type="EMBL" id="CAFBSF010000108">
    <property type="protein sequence ID" value="CAB5241352.1"/>
    <property type="molecule type" value="Genomic_DNA"/>
</dbReference>
<reference evidence="1" key="1">
    <citation type="submission" date="2020-05" db="EMBL/GenBank/DDBJ databases">
        <authorList>
            <person name="Chiriac C."/>
            <person name="Salcher M."/>
            <person name="Ghai R."/>
            <person name="Kavagutti S V."/>
        </authorList>
    </citation>
    <scope>NUCLEOTIDE SEQUENCE</scope>
</reference>
<sequence length="98" mass="10520">MVDSGLMNWAQVADRLSTAPAKIAGYVEQGRNLEIGARANVMIIDPGASWTVDRDLVASKSRNTPFHGYELPGVITHTFFNGTPTLMNGTIVESSGAR</sequence>
<dbReference type="GO" id="GO:0005737">
    <property type="term" value="C:cytoplasm"/>
    <property type="evidence" value="ECO:0007669"/>
    <property type="project" value="TreeGrafter"/>
</dbReference>
<proteinExistence type="predicted"/>